<gene>
    <name evidence="11" type="primary">RvY_11733-1</name>
    <name evidence="11" type="synonym">RvY_11733.1</name>
    <name evidence="11" type="ORF">RvY_11733</name>
</gene>
<evidence type="ECO:0000256" key="6">
    <source>
        <dbReference type="ARBA" id="ARBA00023136"/>
    </source>
</evidence>
<dbReference type="GO" id="GO:0005886">
    <property type="term" value="C:plasma membrane"/>
    <property type="evidence" value="ECO:0007669"/>
    <property type="project" value="TreeGrafter"/>
</dbReference>
<feature type="signal peptide" evidence="10">
    <location>
        <begin position="1"/>
        <end position="18"/>
    </location>
</feature>
<evidence type="ECO:0000313" key="11">
    <source>
        <dbReference type="EMBL" id="GAV00953.1"/>
    </source>
</evidence>
<feature type="transmembrane region" description="Helical" evidence="9">
    <location>
        <begin position="374"/>
        <end position="391"/>
    </location>
</feature>
<evidence type="ECO:0000256" key="4">
    <source>
        <dbReference type="ARBA" id="ARBA00022729"/>
    </source>
</evidence>
<sequence length="392" mass="44830">MKNIYWVYVLLRVVFVKGQRDASHLGLRPVPDRYEISQPIPTIPNQIYSTSASRHQTKVFWFQPGTTKGTAKIQVWSKNATVDAPVLIVIKRHVRVLSWQIPAMLQEAYPYLTTNRTLCPASNHYSSVTKGEPILPSGVDIFIEVLTLSDQPVDFSPKIESYPTFVKNGLSSFIMRASPSAPQYIQYNMRPRSTTVLVKLEALEVERGQPLTRADDNPPQESRQEPAEDKETGDPAKTATAYRFILVALFICYGSPVFQLVFTHQKLLHVIGNEDLCYYNFSCAKRAGWLSDLNHVISNLGYVILGVLFLLQVRRRKVFRGKLRSRLRDRDLNLDAFGSLSHFDIYYSMSYAVIMEGMMSLLYHICPGYNNFQFDTSFMYLICGLLVMKLYH</sequence>
<feature type="chain" id="PRO_5008898568" description="SID1 transmembrane family member 1" evidence="10">
    <location>
        <begin position="19"/>
        <end position="392"/>
    </location>
</feature>
<dbReference type="GO" id="GO:0003725">
    <property type="term" value="F:double-stranded RNA binding"/>
    <property type="evidence" value="ECO:0007669"/>
    <property type="project" value="TreeGrafter"/>
</dbReference>
<evidence type="ECO:0000256" key="7">
    <source>
        <dbReference type="ARBA" id="ARBA00023180"/>
    </source>
</evidence>
<comment type="subcellular location">
    <subcellularLocation>
        <location evidence="1">Membrane</location>
        <topology evidence="1">Multi-pass membrane protein</topology>
    </subcellularLocation>
</comment>
<dbReference type="EMBL" id="BDGG01000006">
    <property type="protein sequence ID" value="GAV00953.1"/>
    <property type="molecule type" value="Genomic_DNA"/>
</dbReference>
<evidence type="ECO:0000256" key="8">
    <source>
        <dbReference type="SAM" id="MobiDB-lite"/>
    </source>
</evidence>
<keyword evidence="7" id="KW-0325">Glycoprotein</keyword>
<dbReference type="Pfam" id="PF13965">
    <property type="entry name" value="SID-1_RNA_chan"/>
    <property type="match status" value="1"/>
</dbReference>
<evidence type="ECO:0000256" key="2">
    <source>
        <dbReference type="ARBA" id="ARBA00006618"/>
    </source>
</evidence>
<keyword evidence="5 9" id="KW-1133">Transmembrane helix</keyword>
<evidence type="ECO:0000313" key="12">
    <source>
        <dbReference type="Proteomes" id="UP000186922"/>
    </source>
</evidence>
<accession>A0A1D1VLE8</accession>
<evidence type="ECO:0000256" key="9">
    <source>
        <dbReference type="SAM" id="Phobius"/>
    </source>
</evidence>
<dbReference type="InterPro" id="IPR025958">
    <property type="entry name" value="SID1_TM_fam"/>
</dbReference>
<evidence type="ECO:0000256" key="3">
    <source>
        <dbReference type="ARBA" id="ARBA00022692"/>
    </source>
</evidence>
<comment type="caution">
    <text evidence="11">The sequence shown here is derived from an EMBL/GenBank/DDBJ whole genome shotgun (WGS) entry which is preliminary data.</text>
</comment>
<dbReference type="OrthoDB" id="416618at2759"/>
<dbReference type="STRING" id="947166.A0A1D1VLE8"/>
<organism evidence="11 12">
    <name type="scientific">Ramazzottius varieornatus</name>
    <name type="common">Water bear</name>
    <name type="synonym">Tardigrade</name>
    <dbReference type="NCBI Taxonomy" id="947166"/>
    <lineage>
        <taxon>Eukaryota</taxon>
        <taxon>Metazoa</taxon>
        <taxon>Ecdysozoa</taxon>
        <taxon>Tardigrada</taxon>
        <taxon>Eutardigrada</taxon>
        <taxon>Parachela</taxon>
        <taxon>Hypsibioidea</taxon>
        <taxon>Ramazzottiidae</taxon>
        <taxon>Ramazzottius</taxon>
    </lineage>
</organism>
<feature type="transmembrane region" description="Helical" evidence="9">
    <location>
        <begin position="334"/>
        <end position="354"/>
    </location>
</feature>
<dbReference type="PANTHER" id="PTHR12185">
    <property type="entry name" value="SID1 TRANSMEMBRANE FAMILY MEMEBER"/>
    <property type="match status" value="1"/>
</dbReference>
<dbReference type="Proteomes" id="UP000186922">
    <property type="component" value="Unassembled WGS sequence"/>
</dbReference>
<proteinExistence type="inferred from homology"/>
<comment type="similarity">
    <text evidence="2">Belongs to the SID1 family.</text>
</comment>
<dbReference type="AlphaFoldDB" id="A0A1D1VLE8"/>
<keyword evidence="6 9" id="KW-0472">Membrane</keyword>
<keyword evidence="3 9" id="KW-0812">Transmembrane</keyword>
<name>A0A1D1VLE8_RAMVA</name>
<feature type="compositionally biased region" description="Basic and acidic residues" evidence="8">
    <location>
        <begin position="222"/>
        <end position="234"/>
    </location>
</feature>
<dbReference type="GO" id="GO:0051033">
    <property type="term" value="F:RNA transmembrane transporter activity"/>
    <property type="evidence" value="ECO:0007669"/>
    <property type="project" value="TreeGrafter"/>
</dbReference>
<dbReference type="GO" id="GO:0005764">
    <property type="term" value="C:lysosome"/>
    <property type="evidence" value="ECO:0007669"/>
    <property type="project" value="TreeGrafter"/>
</dbReference>
<evidence type="ECO:0000256" key="5">
    <source>
        <dbReference type="ARBA" id="ARBA00022989"/>
    </source>
</evidence>
<keyword evidence="4 10" id="KW-0732">Signal</keyword>
<reference evidence="11 12" key="1">
    <citation type="journal article" date="2016" name="Nat. Commun.">
        <title>Extremotolerant tardigrade genome and improved radiotolerance of human cultured cells by tardigrade-unique protein.</title>
        <authorList>
            <person name="Hashimoto T."/>
            <person name="Horikawa D.D."/>
            <person name="Saito Y."/>
            <person name="Kuwahara H."/>
            <person name="Kozuka-Hata H."/>
            <person name="Shin-I T."/>
            <person name="Minakuchi Y."/>
            <person name="Ohishi K."/>
            <person name="Motoyama A."/>
            <person name="Aizu T."/>
            <person name="Enomoto A."/>
            <person name="Kondo K."/>
            <person name="Tanaka S."/>
            <person name="Hara Y."/>
            <person name="Koshikawa S."/>
            <person name="Sagara H."/>
            <person name="Miura T."/>
            <person name="Yokobori S."/>
            <person name="Miyagawa K."/>
            <person name="Suzuki Y."/>
            <person name="Kubo T."/>
            <person name="Oyama M."/>
            <person name="Kohara Y."/>
            <person name="Fujiyama A."/>
            <person name="Arakawa K."/>
            <person name="Katayama T."/>
            <person name="Toyoda A."/>
            <person name="Kunieda T."/>
        </authorList>
    </citation>
    <scope>NUCLEOTIDE SEQUENCE [LARGE SCALE GENOMIC DNA]</scope>
    <source>
        <strain evidence="11 12">YOKOZUNA-1</strain>
    </source>
</reference>
<keyword evidence="12" id="KW-1185">Reference proteome</keyword>
<feature type="transmembrane region" description="Helical" evidence="9">
    <location>
        <begin position="296"/>
        <end position="313"/>
    </location>
</feature>
<evidence type="ECO:0000256" key="10">
    <source>
        <dbReference type="SAM" id="SignalP"/>
    </source>
</evidence>
<feature type="transmembrane region" description="Helical" evidence="9">
    <location>
        <begin position="244"/>
        <end position="262"/>
    </location>
</feature>
<feature type="region of interest" description="Disordered" evidence="8">
    <location>
        <begin position="208"/>
        <end position="235"/>
    </location>
</feature>
<protein>
    <recommendedName>
        <fullName evidence="13">SID1 transmembrane family member 1</fullName>
    </recommendedName>
</protein>
<evidence type="ECO:0000256" key="1">
    <source>
        <dbReference type="ARBA" id="ARBA00004141"/>
    </source>
</evidence>
<dbReference type="PANTHER" id="PTHR12185:SF14">
    <property type="entry name" value="CHOLESTEROL UPTAKE PROTEIN 1"/>
    <property type="match status" value="1"/>
</dbReference>
<evidence type="ECO:0008006" key="13">
    <source>
        <dbReference type="Google" id="ProtNLM"/>
    </source>
</evidence>